<evidence type="ECO:0000313" key="4">
    <source>
        <dbReference type="EMBL" id="CAE0479297.1"/>
    </source>
</evidence>
<keyword evidence="1 2" id="KW-0694">RNA-binding</keyword>
<name>A0A7S3QJZ2_9STRA</name>
<accession>A0A7S3QJZ2</accession>
<organism evidence="4">
    <name type="scientific">Chaetoceros debilis</name>
    <dbReference type="NCBI Taxonomy" id="122233"/>
    <lineage>
        <taxon>Eukaryota</taxon>
        <taxon>Sar</taxon>
        <taxon>Stramenopiles</taxon>
        <taxon>Ochrophyta</taxon>
        <taxon>Bacillariophyta</taxon>
        <taxon>Coscinodiscophyceae</taxon>
        <taxon>Chaetocerotophycidae</taxon>
        <taxon>Chaetocerotales</taxon>
        <taxon>Chaetocerotaceae</taxon>
        <taxon>Chaetoceros</taxon>
    </lineage>
</organism>
<sequence length="137" mass="14886">MAASSSEPVLQSRRSLYVGGLADEVKETNLRATLIPFGPLKSIDIPMDYASGKHKGFAFVEYIDGEDASEAIYNLDGSELYGRVLNVNLAQHNQNRLSSNKAVWSTDEFFQNAQAGTDNAAAGEKANVDSTLREDGR</sequence>
<dbReference type="PROSITE" id="PS50102">
    <property type="entry name" value="RRM"/>
    <property type="match status" value="1"/>
</dbReference>
<dbReference type="Gene3D" id="3.30.70.330">
    <property type="match status" value="1"/>
</dbReference>
<dbReference type="InterPro" id="IPR034168">
    <property type="entry name" value="PPIE_RRM"/>
</dbReference>
<dbReference type="EMBL" id="HBIO01031512">
    <property type="protein sequence ID" value="CAE0479297.1"/>
    <property type="molecule type" value="Transcribed_RNA"/>
</dbReference>
<proteinExistence type="predicted"/>
<reference evidence="4" key="1">
    <citation type="submission" date="2021-01" db="EMBL/GenBank/DDBJ databases">
        <authorList>
            <person name="Corre E."/>
            <person name="Pelletier E."/>
            <person name="Niang G."/>
            <person name="Scheremetjew M."/>
            <person name="Finn R."/>
            <person name="Kale V."/>
            <person name="Holt S."/>
            <person name="Cochrane G."/>
            <person name="Meng A."/>
            <person name="Brown T."/>
            <person name="Cohen L."/>
        </authorList>
    </citation>
    <scope>NUCLEOTIDE SEQUENCE</scope>
    <source>
        <strain evidence="4">MM31A-1</strain>
    </source>
</reference>
<protein>
    <recommendedName>
        <fullName evidence="3">RRM domain-containing protein</fullName>
    </recommendedName>
</protein>
<dbReference type="CDD" id="cd12347">
    <property type="entry name" value="RRM_PPIE"/>
    <property type="match status" value="1"/>
</dbReference>
<dbReference type="AlphaFoldDB" id="A0A7S3QJZ2"/>
<evidence type="ECO:0000256" key="2">
    <source>
        <dbReference type="PROSITE-ProRule" id="PRU00176"/>
    </source>
</evidence>
<evidence type="ECO:0000259" key="3">
    <source>
        <dbReference type="PROSITE" id="PS50102"/>
    </source>
</evidence>
<dbReference type="InterPro" id="IPR012677">
    <property type="entry name" value="Nucleotide-bd_a/b_plait_sf"/>
</dbReference>
<dbReference type="PANTHER" id="PTHR48037:SF1">
    <property type="entry name" value="RRM DOMAIN-CONTAINING PROTEIN"/>
    <property type="match status" value="1"/>
</dbReference>
<feature type="domain" description="RRM" evidence="3">
    <location>
        <begin position="14"/>
        <end position="92"/>
    </location>
</feature>
<dbReference type="Pfam" id="PF00076">
    <property type="entry name" value="RRM_1"/>
    <property type="match status" value="1"/>
</dbReference>
<dbReference type="SUPFAM" id="SSF54928">
    <property type="entry name" value="RNA-binding domain, RBD"/>
    <property type="match status" value="1"/>
</dbReference>
<dbReference type="InterPro" id="IPR000504">
    <property type="entry name" value="RRM_dom"/>
</dbReference>
<dbReference type="SMART" id="SM00360">
    <property type="entry name" value="RRM"/>
    <property type="match status" value="1"/>
</dbReference>
<evidence type="ECO:0000256" key="1">
    <source>
        <dbReference type="ARBA" id="ARBA00022884"/>
    </source>
</evidence>
<dbReference type="GO" id="GO:0003723">
    <property type="term" value="F:RNA binding"/>
    <property type="evidence" value="ECO:0007669"/>
    <property type="project" value="UniProtKB-UniRule"/>
</dbReference>
<dbReference type="PANTHER" id="PTHR48037">
    <property type="entry name" value="ATPASE E1"/>
    <property type="match status" value="1"/>
</dbReference>
<dbReference type="InterPro" id="IPR035979">
    <property type="entry name" value="RBD_domain_sf"/>
</dbReference>
<gene>
    <name evidence="4" type="ORF">CDEB00056_LOCUS24151</name>
</gene>